<gene>
    <name evidence="1" type="ORF">HELGO_WM5111</name>
</gene>
<dbReference type="SUPFAM" id="SSF47413">
    <property type="entry name" value="lambda repressor-like DNA-binding domains"/>
    <property type="match status" value="1"/>
</dbReference>
<dbReference type="Gene3D" id="1.10.260.40">
    <property type="entry name" value="lambda repressor-like DNA-binding domains"/>
    <property type="match status" value="1"/>
</dbReference>
<name>A0A6S6TWG4_9BACT</name>
<organism evidence="1">
    <name type="scientific">uncultured Sulfurovum sp</name>
    <dbReference type="NCBI Taxonomy" id="269237"/>
    <lineage>
        <taxon>Bacteria</taxon>
        <taxon>Pseudomonadati</taxon>
        <taxon>Campylobacterota</taxon>
        <taxon>Epsilonproteobacteria</taxon>
        <taxon>Campylobacterales</taxon>
        <taxon>Sulfurovaceae</taxon>
        <taxon>Sulfurovum</taxon>
        <taxon>environmental samples</taxon>
    </lineage>
</organism>
<reference evidence="1" key="1">
    <citation type="submission" date="2020-01" db="EMBL/GenBank/DDBJ databases">
        <authorList>
            <person name="Meier V. D."/>
            <person name="Meier V D."/>
        </authorList>
    </citation>
    <scope>NUCLEOTIDE SEQUENCE</scope>
    <source>
        <strain evidence="1">HLG_WM_MAG_05</strain>
    </source>
</reference>
<dbReference type="InterPro" id="IPR010982">
    <property type="entry name" value="Lambda_DNA-bd_dom_sf"/>
</dbReference>
<dbReference type="GO" id="GO:0003677">
    <property type="term" value="F:DNA binding"/>
    <property type="evidence" value="ECO:0007669"/>
    <property type="project" value="InterPro"/>
</dbReference>
<dbReference type="AlphaFoldDB" id="A0A6S6TWG4"/>
<accession>A0A6S6TWG4</accession>
<evidence type="ECO:0000313" key="1">
    <source>
        <dbReference type="EMBL" id="CAA6820593.1"/>
    </source>
</evidence>
<proteinExistence type="predicted"/>
<sequence>MQYLTYELLKTRQKNMQMPYEIIARKSNLGIATVKRFFSGGNTSISTVERIASILGCDVSISSKNSAEMLLEKQIEKKALRMVNRVMKTSALEQQKPDNEAFERMLEKAKANIRKMPKSQIWS</sequence>
<dbReference type="EMBL" id="CACVAU010000058">
    <property type="protein sequence ID" value="CAA6820593.1"/>
    <property type="molecule type" value="Genomic_DNA"/>
</dbReference>
<protein>
    <submittedName>
        <fullName evidence="1">Uncharacterized protein</fullName>
    </submittedName>
</protein>